<dbReference type="RefSeq" id="WP_023354399.1">
    <property type="nucleotide sequence ID" value="NZ_KI535368.1"/>
</dbReference>
<protein>
    <recommendedName>
        <fullName evidence="4">Peptidase C39 domain-containing protein</fullName>
    </recommendedName>
</protein>
<keyword evidence="1" id="KW-0472">Membrane</keyword>
<dbReference type="HOGENOM" id="CLU_017193_0_0_9"/>
<reference evidence="2 3" key="1">
    <citation type="submission" date="2013-06" db="EMBL/GenBank/DDBJ databases">
        <authorList>
            <person name="Weinstock G."/>
            <person name="Sodergren E."/>
            <person name="Clifton S."/>
            <person name="Fulton L."/>
            <person name="Fulton B."/>
            <person name="Courtney L."/>
            <person name="Fronick C."/>
            <person name="Harrison M."/>
            <person name="Strong C."/>
            <person name="Farmer C."/>
            <person name="Delahaunty K."/>
            <person name="Markovic C."/>
            <person name="Hall O."/>
            <person name="Minx P."/>
            <person name="Tomlinson C."/>
            <person name="Mitreva M."/>
            <person name="Nelson J."/>
            <person name="Hou S."/>
            <person name="Wollam A."/>
            <person name="Pepin K.H."/>
            <person name="Johnson M."/>
            <person name="Bhonagiri V."/>
            <person name="Nash W.E."/>
            <person name="Warren W."/>
            <person name="Chinwalla A."/>
            <person name="Mardis E.R."/>
            <person name="Wilson R.K."/>
        </authorList>
    </citation>
    <scope>NUCLEOTIDE SEQUENCE [LARGE SCALE GENOMIC DNA]</scope>
    <source>
        <strain evidence="2 3">ATCC 51271</strain>
    </source>
</reference>
<accession>V2Y3K9</accession>
<sequence>MQKIIYKLIIAILLFILSAGYFISNIKETSYTGKIETTEMSDASFPTVSMLRGDKEINLLHGYGQEVDSFGIRQEITPLENNKRIDFLINVYNNSISRIEYEVKDKTDNVIIASGEADAPATDEAGKKRVSLKLDTELSRGSEFVLKLRLINEDGRKFIFFTTVKFTKGDKFTENYNFVKKFFEATLSKTDEKAIKPYLETNGSMDNMSFNYVNIHSSYDVVTWGKISLEHLTTPVITVTENSENTSGIVYKYIAKTAGEVPNYYFVKEYYRVNRVENVTYLLAFERRVEEIYNPEKTSVSKSQLKLGITANIGNDCKLDKENKYIAFSRERDLWYYETEENKMRRIFSFLGEDFSDERTYYDNHSIKVLRIEDTGDLYFIVYGYMNRGVYEGKTGIILYKYLRGDDRIEEQAYIPVNLPAQFFKGSLSDFSFVSSESFFYFSLYDKIYSYSLIKRKLSVMSDNVSGDSYLALSENNHIVWQETPDVTKVKKLIVMDLETRKTTEIEAEKKTVLRLLGKISGNFVYGEAYEKDIINGKDGNIIIPYKKLIISDVNGKILKKYAKKNIYITGINVVNDIIELERVKKQGGRLTRIKTDHILNNIAKSNKEVTVVDRRTDKYLTEYYLTLPYGLKLEKSPEVSSSTLNTVITRDLTIRLGEDGKENKYKYFANVSGDFSASSYKAADMIKLADKGMGYVLDMTGNLVWERGRINTSAKVEDVDVDYIYEEDDSIHSAIRLFLTSKGIYISTEDLYKSNDIIDILKSQPELTPINLSGVDFDDILYYIGRGNPVIAIKDDNKAVLIVAYTPQNIEVMDVKTGKKSLMGKKEAENIFKEAGNIFISALD</sequence>
<dbReference type="EMBL" id="ACIL03000013">
    <property type="protein sequence ID" value="ESL02657.1"/>
    <property type="molecule type" value="Genomic_DNA"/>
</dbReference>
<keyword evidence="3" id="KW-1185">Reference proteome</keyword>
<name>V2Y3K9_9FIRM</name>
<dbReference type="AlphaFoldDB" id="V2Y3K9"/>
<dbReference type="Proteomes" id="UP000018227">
    <property type="component" value="Unassembled WGS sequence"/>
</dbReference>
<evidence type="ECO:0008006" key="4">
    <source>
        <dbReference type="Google" id="ProtNLM"/>
    </source>
</evidence>
<organism evidence="2 3">
    <name type="scientific">Catonella morbi ATCC 51271</name>
    <dbReference type="NCBI Taxonomy" id="592026"/>
    <lineage>
        <taxon>Bacteria</taxon>
        <taxon>Bacillati</taxon>
        <taxon>Bacillota</taxon>
        <taxon>Clostridia</taxon>
        <taxon>Lachnospirales</taxon>
        <taxon>Lachnospiraceae</taxon>
        <taxon>Catonella</taxon>
    </lineage>
</organism>
<keyword evidence="1" id="KW-1133">Transmembrane helix</keyword>
<evidence type="ECO:0000256" key="1">
    <source>
        <dbReference type="SAM" id="Phobius"/>
    </source>
</evidence>
<keyword evidence="1" id="KW-0812">Transmembrane</keyword>
<evidence type="ECO:0000313" key="2">
    <source>
        <dbReference type="EMBL" id="ESL02657.1"/>
    </source>
</evidence>
<comment type="caution">
    <text evidence="2">The sequence shown here is derived from an EMBL/GenBank/DDBJ whole genome shotgun (WGS) entry which is preliminary data.</text>
</comment>
<gene>
    <name evidence="2" type="ORF">GCWU0000282_001527</name>
</gene>
<dbReference type="OrthoDB" id="1761263at2"/>
<feature type="transmembrane region" description="Helical" evidence="1">
    <location>
        <begin position="5"/>
        <end position="23"/>
    </location>
</feature>
<dbReference type="eggNOG" id="ENOG502Z8M5">
    <property type="taxonomic scope" value="Bacteria"/>
</dbReference>
<proteinExistence type="predicted"/>
<dbReference type="STRING" id="592026.GCWU0000282_001527"/>
<dbReference type="Gene3D" id="3.90.70.10">
    <property type="entry name" value="Cysteine proteinases"/>
    <property type="match status" value="1"/>
</dbReference>
<evidence type="ECO:0000313" key="3">
    <source>
        <dbReference type="Proteomes" id="UP000018227"/>
    </source>
</evidence>
<dbReference type="SUPFAM" id="SSF82171">
    <property type="entry name" value="DPP6 N-terminal domain-like"/>
    <property type="match status" value="1"/>
</dbReference>